<evidence type="ECO:0008006" key="7">
    <source>
        <dbReference type="Google" id="ProtNLM"/>
    </source>
</evidence>
<dbReference type="GO" id="GO:0003677">
    <property type="term" value="F:DNA binding"/>
    <property type="evidence" value="ECO:0007669"/>
    <property type="project" value="UniProtKB-KW"/>
</dbReference>
<keyword evidence="1" id="KW-0805">Transcription regulation</keyword>
<keyword evidence="2" id="KW-0238">DNA-binding</keyword>
<dbReference type="GO" id="GO:0006355">
    <property type="term" value="P:regulation of DNA-templated transcription"/>
    <property type="evidence" value="ECO:0007669"/>
    <property type="project" value="InterPro"/>
</dbReference>
<gene>
    <name evidence="6" type="ORF">EZS27_005990</name>
</gene>
<dbReference type="InterPro" id="IPR018488">
    <property type="entry name" value="cNMP-bd_CS"/>
</dbReference>
<dbReference type="InterPro" id="IPR036390">
    <property type="entry name" value="WH_DNA-bd_sf"/>
</dbReference>
<dbReference type="PROSITE" id="PS50042">
    <property type="entry name" value="CNMP_BINDING_3"/>
    <property type="match status" value="1"/>
</dbReference>
<dbReference type="SUPFAM" id="SSF51206">
    <property type="entry name" value="cAMP-binding domain-like"/>
    <property type="match status" value="1"/>
</dbReference>
<feature type="domain" description="HTH crp-type" evidence="5">
    <location>
        <begin position="149"/>
        <end position="216"/>
    </location>
</feature>
<proteinExistence type="predicted"/>
<organism evidence="6">
    <name type="scientific">termite gut metagenome</name>
    <dbReference type="NCBI Taxonomy" id="433724"/>
    <lineage>
        <taxon>unclassified sequences</taxon>
        <taxon>metagenomes</taxon>
        <taxon>organismal metagenomes</taxon>
    </lineage>
</organism>
<dbReference type="Pfam" id="PF13545">
    <property type="entry name" value="HTH_Crp_2"/>
    <property type="match status" value="1"/>
</dbReference>
<dbReference type="PROSITE" id="PS00888">
    <property type="entry name" value="CNMP_BINDING_1"/>
    <property type="match status" value="1"/>
</dbReference>
<name>A0A5J4SK39_9ZZZZ</name>
<evidence type="ECO:0000256" key="1">
    <source>
        <dbReference type="ARBA" id="ARBA00023015"/>
    </source>
</evidence>
<dbReference type="SUPFAM" id="SSF46785">
    <property type="entry name" value="Winged helix' DNA-binding domain"/>
    <property type="match status" value="1"/>
</dbReference>
<accession>A0A5J4SK39</accession>
<comment type="caution">
    <text evidence="6">The sequence shown here is derived from an EMBL/GenBank/DDBJ whole genome shotgun (WGS) entry which is preliminary data.</text>
</comment>
<evidence type="ECO:0000256" key="3">
    <source>
        <dbReference type="ARBA" id="ARBA00023163"/>
    </source>
</evidence>
<evidence type="ECO:0000256" key="2">
    <source>
        <dbReference type="ARBA" id="ARBA00023125"/>
    </source>
</evidence>
<evidence type="ECO:0000259" key="5">
    <source>
        <dbReference type="PROSITE" id="PS51063"/>
    </source>
</evidence>
<evidence type="ECO:0000313" key="6">
    <source>
        <dbReference type="EMBL" id="KAA6346509.1"/>
    </source>
</evidence>
<dbReference type="InterPro" id="IPR000595">
    <property type="entry name" value="cNMP-bd_dom"/>
</dbReference>
<feature type="domain" description="Cyclic nucleotide-binding" evidence="4">
    <location>
        <begin position="13"/>
        <end position="60"/>
    </location>
</feature>
<evidence type="ECO:0000259" key="4">
    <source>
        <dbReference type="PROSITE" id="PS50042"/>
    </source>
</evidence>
<dbReference type="InterPro" id="IPR014710">
    <property type="entry name" value="RmlC-like_jellyroll"/>
</dbReference>
<dbReference type="InterPro" id="IPR012318">
    <property type="entry name" value="HTH_CRP"/>
</dbReference>
<keyword evidence="3" id="KW-0804">Transcription</keyword>
<dbReference type="PROSITE" id="PS51063">
    <property type="entry name" value="HTH_CRP_2"/>
    <property type="match status" value="1"/>
</dbReference>
<dbReference type="AlphaFoldDB" id="A0A5J4SK39"/>
<dbReference type="EMBL" id="SNRY01000128">
    <property type="protein sequence ID" value="KAA6346509.1"/>
    <property type="molecule type" value="Genomic_DNA"/>
</dbReference>
<reference evidence="6" key="1">
    <citation type="submission" date="2019-03" db="EMBL/GenBank/DDBJ databases">
        <title>Single cell metagenomics reveals metabolic interactions within the superorganism composed of flagellate Streblomastix strix and complex community of Bacteroidetes bacteria on its surface.</title>
        <authorList>
            <person name="Treitli S.C."/>
            <person name="Kolisko M."/>
            <person name="Husnik F."/>
            <person name="Keeling P."/>
            <person name="Hampl V."/>
        </authorList>
    </citation>
    <scope>NUCLEOTIDE SEQUENCE</scope>
    <source>
        <strain evidence="6">STM</strain>
    </source>
</reference>
<protein>
    <recommendedName>
        <fullName evidence="7">Cyclic nucleotide-binding domain-containing protein</fullName>
    </recommendedName>
</protein>
<dbReference type="Gene3D" id="2.60.120.10">
    <property type="entry name" value="Jelly Rolls"/>
    <property type="match status" value="1"/>
</dbReference>
<dbReference type="InterPro" id="IPR018490">
    <property type="entry name" value="cNMP-bd_dom_sf"/>
</dbReference>
<sequence length="225" mass="26121">MATMYDNMLQLPLFQGICREDFTKIMEKVKLRFLTYEAGKNIVHSGNVCDKLIFLLNGEIISSFSFEKDFIFAEYLPALCLLEPYSLYGVNVRFVSSYTTHAEVEMLVIEKSFVTNELFNYEIFRLNYLNAISSYAQAFHSCLRKGIPDTAEGKMVNFILTHSTRPKGMKRIKVKMTRLAQYLNETRMNISKALNAFEEKGLIELHRKEIIIPEIEKLIETINKK</sequence>